<sequence length="187" mass="20869">MKKSLQLFVLAVLMLAASSCELVKDLVVANIPGVSTIDYTIKEPAGTETFDKVQVVNMGNPDYAKHKEHVNGFEINSITAQVQKYSGSESHLVSDLKLYYAPQGTNDYIQLGTIENLDLHIMATKEKIEYINFVDKANNEAKLKDMILNDQKISFKLTGLNASEKPIDTTIRFRMDANLVVGLKEKN</sequence>
<reference evidence="2 3" key="1">
    <citation type="submission" date="2019-08" db="EMBL/GenBank/DDBJ databases">
        <authorList>
            <person name="Shi S."/>
        </authorList>
    </citation>
    <scope>NUCLEOTIDE SEQUENCE [LARGE SCALE GENOMIC DNA]</scope>
    <source>
        <strain evidence="2 3">GY10130</strain>
    </source>
</reference>
<evidence type="ECO:0000313" key="3">
    <source>
        <dbReference type="Proteomes" id="UP000321926"/>
    </source>
</evidence>
<protein>
    <submittedName>
        <fullName evidence="2">Uncharacterized protein</fullName>
    </submittedName>
</protein>
<keyword evidence="1" id="KW-0732">Signal</keyword>
<name>A0A5C8IZ90_9BACT</name>
<feature type="chain" id="PRO_5022954186" evidence="1">
    <location>
        <begin position="20"/>
        <end position="187"/>
    </location>
</feature>
<keyword evidence="3" id="KW-1185">Reference proteome</keyword>
<dbReference type="Proteomes" id="UP000321926">
    <property type="component" value="Unassembled WGS sequence"/>
</dbReference>
<dbReference type="PROSITE" id="PS51257">
    <property type="entry name" value="PROKAR_LIPOPROTEIN"/>
    <property type="match status" value="1"/>
</dbReference>
<accession>A0A5C8IZ90</accession>
<organism evidence="2 3">
    <name type="scientific">Pontibacter qinzhouensis</name>
    <dbReference type="NCBI Taxonomy" id="2603253"/>
    <lineage>
        <taxon>Bacteria</taxon>
        <taxon>Pseudomonadati</taxon>
        <taxon>Bacteroidota</taxon>
        <taxon>Cytophagia</taxon>
        <taxon>Cytophagales</taxon>
        <taxon>Hymenobacteraceae</taxon>
        <taxon>Pontibacter</taxon>
    </lineage>
</organism>
<dbReference type="EMBL" id="VRTY01000128">
    <property type="protein sequence ID" value="TXK26426.1"/>
    <property type="molecule type" value="Genomic_DNA"/>
</dbReference>
<evidence type="ECO:0000313" key="2">
    <source>
        <dbReference type="EMBL" id="TXK26426.1"/>
    </source>
</evidence>
<gene>
    <name evidence="2" type="ORF">FVR03_21810</name>
</gene>
<dbReference type="AlphaFoldDB" id="A0A5C8IZ90"/>
<dbReference type="RefSeq" id="WP_147923897.1">
    <property type="nucleotide sequence ID" value="NZ_VRTY01000128.1"/>
</dbReference>
<evidence type="ECO:0000256" key="1">
    <source>
        <dbReference type="SAM" id="SignalP"/>
    </source>
</evidence>
<comment type="caution">
    <text evidence="2">The sequence shown here is derived from an EMBL/GenBank/DDBJ whole genome shotgun (WGS) entry which is preliminary data.</text>
</comment>
<feature type="signal peptide" evidence="1">
    <location>
        <begin position="1"/>
        <end position="19"/>
    </location>
</feature>
<proteinExistence type="predicted"/>